<feature type="compositionally biased region" description="Acidic residues" evidence="1">
    <location>
        <begin position="145"/>
        <end position="158"/>
    </location>
</feature>
<proteinExistence type="predicted"/>
<feature type="compositionally biased region" description="Low complexity" evidence="1">
    <location>
        <begin position="205"/>
        <end position="216"/>
    </location>
</feature>
<comment type="caution">
    <text evidence="2">The sequence shown here is derived from an EMBL/GenBank/DDBJ whole genome shotgun (WGS) entry which is preliminary data.</text>
</comment>
<feature type="compositionally biased region" description="Low complexity" evidence="1">
    <location>
        <begin position="369"/>
        <end position="378"/>
    </location>
</feature>
<feature type="compositionally biased region" description="Low complexity" evidence="1">
    <location>
        <begin position="101"/>
        <end position="113"/>
    </location>
</feature>
<feature type="compositionally biased region" description="Low complexity" evidence="1">
    <location>
        <begin position="495"/>
        <end position="508"/>
    </location>
</feature>
<feature type="compositionally biased region" description="Polar residues" evidence="1">
    <location>
        <begin position="509"/>
        <end position="518"/>
    </location>
</feature>
<protein>
    <submittedName>
        <fullName evidence="2">Uncharacterized protein</fullName>
    </submittedName>
</protein>
<accession>A0ABD3PZZ3</accession>
<name>A0ABD3PZZ3_9STRA</name>
<evidence type="ECO:0000256" key="1">
    <source>
        <dbReference type="SAM" id="MobiDB-lite"/>
    </source>
</evidence>
<evidence type="ECO:0000313" key="2">
    <source>
        <dbReference type="EMBL" id="KAL3793337.1"/>
    </source>
</evidence>
<dbReference type="AlphaFoldDB" id="A0ABD3PZZ3"/>
<dbReference type="Proteomes" id="UP001516023">
    <property type="component" value="Unassembled WGS sequence"/>
</dbReference>
<sequence>MCEVDNQGRCAKHAFVQVKRLSRSGEWKSLLDICPLCAMDGGADGSESLALVPLGSSSSEGARKYCRVKFAQEAAGFEVRKDYQFRPPSSNNLQCLDSDAVSVSSGHSGHSSVQRSALKTPKYKACPNLMREQSKSDVTTMSMDLDIEEDSESEDEASEQQQSQQIPLPPKQTKRKPPPPPRRQSRHKEEKSKVNPRVIGKSPVRSSIRRSTNSTSENPPIQGSRPDPEEFSHNAHVCTESQVREERRLSNSSGPFIMTRDVSDEVSAISFMGSVYSNTQPHFNVNSLVPYQENELMPEESNDFDFDNDDQDICISTNNYDSKGRCVKHPHVRLRKKKIFGRGWKVLMSACPDCCVDELRRIKSEASKKNSTLKSNSTVEQVTKKVLPRSSINDKESDDTASLSTSSQGSVNMDQVVPVVAKKDQEGIFVKNMMWTDINGRRGAYTGEVDAKFIPNGQGSMMYEDGTVNEGEWKHGGIKSPGRSRPRASERSSRSRSASVRPGARSRSTSVTPLTRSRSSSRAR</sequence>
<organism evidence="2 3">
    <name type="scientific">Cyclotella cryptica</name>
    <dbReference type="NCBI Taxonomy" id="29204"/>
    <lineage>
        <taxon>Eukaryota</taxon>
        <taxon>Sar</taxon>
        <taxon>Stramenopiles</taxon>
        <taxon>Ochrophyta</taxon>
        <taxon>Bacillariophyta</taxon>
        <taxon>Coscinodiscophyceae</taxon>
        <taxon>Thalassiosirophycidae</taxon>
        <taxon>Stephanodiscales</taxon>
        <taxon>Stephanodiscaceae</taxon>
        <taxon>Cyclotella</taxon>
    </lineage>
</organism>
<gene>
    <name evidence="2" type="ORF">HJC23_003847</name>
</gene>
<dbReference type="EMBL" id="JABMIG020000092">
    <property type="protein sequence ID" value="KAL3793337.1"/>
    <property type="molecule type" value="Genomic_DNA"/>
</dbReference>
<reference evidence="2 3" key="1">
    <citation type="journal article" date="2020" name="G3 (Bethesda)">
        <title>Improved Reference Genome for Cyclotella cryptica CCMP332, a Model for Cell Wall Morphogenesis, Salinity Adaptation, and Lipid Production in Diatoms (Bacillariophyta).</title>
        <authorList>
            <person name="Roberts W.R."/>
            <person name="Downey K.M."/>
            <person name="Ruck E.C."/>
            <person name="Traller J.C."/>
            <person name="Alverson A.J."/>
        </authorList>
    </citation>
    <scope>NUCLEOTIDE SEQUENCE [LARGE SCALE GENOMIC DNA]</scope>
    <source>
        <strain evidence="2 3">CCMP332</strain>
    </source>
</reference>
<feature type="compositionally biased region" description="Polar residues" evidence="1">
    <location>
        <begin position="400"/>
        <end position="410"/>
    </location>
</feature>
<keyword evidence="3" id="KW-1185">Reference proteome</keyword>
<feature type="region of interest" description="Disordered" evidence="1">
    <location>
        <begin position="367"/>
        <end position="410"/>
    </location>
</feature>
<feature type="region of interest" description="Disordered" evidence="1">
    <location>
        <begin position="100"/>
        <end position="234"/>
    </location>
</feature>
<evidence type="ECO:0000313" key="3">
    <source>
        <dbReference type="Proteomes" id="UP001516023"/>
    </source>
</evidence>
<feature type="region of interest" description="Disordered" evidence="1">
    <location>
        <begin position="463"/>
        <end position="524"/>
    </location>
</feature>